<dbReference type="RefSeq" id="WP_117725044.1">
    <property type="nucleotide sequence ID" value="NZ_QSUL01000013.1"/>
</dbReference>
<evidence type="ECO:0000313" key="7">
    <source>
        <dbReference type="EMBL" id="RGN32599.1"/>
    </source>
</evidence>
<evidence type="ECO:0000256" key="6">
    <source>
        <dbReference type="SAM" id="Phobius"/>
    </source>
</evidence>
<feature type="transmembrane region" description="Helical" evidence="6">
    <location>
        <begin position="160"/>
        <end position="181"/>
    </location>
</feature>
<gene>
    <name evidence="7" type="ORF">DXB65_17610</name>
</gene>
<feature type="transmembrane region" description="Helical" evidence="6">
    <location>
        <begin position="344"/>
        <end position="366"/>
    </location>
</feature>
<keyword evidence="2" id="KW-1003">Cell membrane</keyword>
<feature type="transmembrane region" description="Helical" evidence="6">
    <location>
        <begin position="94"/>
        <end position="115"/>
    </location>
</feature>
<dbReference type="EMBL" id="QSUL01000013">
    <property type="protein sequence ID" value="RGN32599.1"/>
    <property type="molecule type" value="Genomic_DNA"/>
</dbReference>
<dbReference type="GO" id="GO:0005886">
    <property type="term" value="C:plasma membrane"/>
    <property type="evidence" value="ECO:0007669"/>
    <property type="project" value="UniProtKB-SubCell"/>
</dbReference>
<name>A0A3E5B4Y7_9BACE</name>
<feature type="transmembrane region" description="Helical" evidence="6">
    <location>
        <begin position="15"/>
        <end position="34"/>
    </location>
</feature>
<dbReference type="PANTHER" id="PTHR30250:SF26">
    <property type="entry name" value="PSMA PROTEIN"/>
    <property type="match status" value="1"/>
</dbReference>
<keyword evidence="5 6" id="KW-0472">Membrane</keyword>
<evidence type="ECO:0000256" key="2">
    <source>
        <dbReference type="ARBA" id="ARBA00022475"/>
    </source>
</evidence>
<comment type="subcellular location">
    <subcellularLocation>
        <location evidence="1">Cell membrane</location>
        <topology evidence="1">Multi-pass membrane protein</topology>
    </subcellularLocation>
</comment>
<feature type="transmembrane region" description="Helical" evidence="6">
    <location>
        <begin position="404"/>
        <end position="424"/>
    </location>
</feature>
<evidence type="ECO:0000256" key="3">
    <source>
        <dbReference type="ARBA" id="ARBA00022692"/>
    </source>
</evidence>
<feature type="transmembrane region" description="Helical" evidence="6">
    <location>
        <begin position="316"/>
        <end position="338"/>
    </location>
</feature>
<sequence length="508" mass="57150">MAQVSSNKRVAKNTLLLYIRTFVILIVNLYTSRIVLEVLGVEDYGIYNIVGGMVVMFSIISAALSNSITRFITFELGKGNKDKLKQIFSTSINIQLRLSLIVVIAVEVLGVYFMYAYMQIPEDRLSAAFWVLQCSLLNFIISLVSLPYSAVIIAHERMNIFAYVGLLEAALKFVSAYLLFIVAFDHLILYGVLLALSSLIIRLIYGRYCSLHFEECKYTAKLDKNLTREMFGFAGWNFLGTGAYLFNTQGVNIVSNLFFGVAVNAARGVAGQAEAGVKQFVNNFTTALNPQIIKTYADKNYESCFILVRQGGKYSYLLMLVFFIPFVLEADFLLSLWLKEVPQHAVIFWQLAMLGTLIDLPAAPLTTLAQATGHIKKFYIYIGGFGCLVLPLTCIFFSLGMPPYTAYVAYVIVYTYLVFVRLYLMNKQVGFPIRVFVIQVLLRIAVVTAISLILPIFIVYIMPYGFVRFILVASVSFISIVGSTFVFGMDSVERKRIKSFVLNKIRNN</sequence>
<protein>
    <submittedName>
        <fullName evidence="7">Lipopolysaccharide biosynthesis protein</fullName>
    </submittedName>
</protein>
<evidence type="ECO:0000256" key="4">
    <source>
        <dbReference type="ARBA" id="ARBA00022989"/>
    </source>
</evidence>
<dbReference type="AlphaFoldDB" id="A0A3E5B4Y7"/>
<feature type="transmembrane region" description="Helical" evidence="6">
    <location>
        <begin position="436"/>
        <end position="460"/>
    </location>
</feature>
<feature type="transmembrane region" description="Helical" evidence="6">
    <location>
        <begin position="187"/>
        <end position="205"/>
    </location>
</feature>
<feature type="transmembrane region" description="Helical" evidence="6">
    <location>
        <begin position="127"/>
        <end position="148"/>
    </location>
</feature>
<reference evidence="7 8" key="1">
    <citation type="submission" date="2018-08" db="EMBL/GenBank/DDBJ databases">
        <title>A genome reference for cultivated species of the human gut microbiota.</title>
        <authorList>
            <person name="Zou Y."/>
            <person name="Xue W."/>
            <person name="Luo G."/>
        </authorList>
    </citation>
    <scope>NUCLEOTIDE SEQUENCE [LARGE SCALE GENOMIC DNA]</scope>
    <source>
        <strain evidence="7 8">OM05-15BH</strain>
    </source>
</reference>
<evidence type="ECO:0000313" key="8">
    <source>
        <dbReference type="Proteomes" id="UP000260983"/>
    </source>
</evidence>
<organism evidence="7 8">
    <name type="scientific">Bacteroides oleiciplenus</name>
    <dbReference type="NCBI Taxonomy" id="626931"/>
    <lineage>
        <taxon>Bacteria</taxon>
        <taxon>Pseudomonadati</taxon>
        <taxon>Bacteroidota</taxon>
        <taxon>Bacteroidia</taxon>
        <taxon>Bacteroidales</taxon>
        <taxon>Bacteroidaceae</taxon>
        <taxon>Bacteroides</taxon>
    </lineage>
</organism>
<dbReference type="PANTHER" id="PTHR30250">
    <property type="entry name" value="PST FAMILY PREDICTED COLANIC ACID TRANSPORTER"/>
    <property type="match status" value="1"/>
</dbReference>
<keyword evidence="3 6" id="KW-0812">Transmembrane</keyword>
<proteinExistence type="predicted"/>
<evidence type="ECO:0000256" key="5">
    <source>
        <dbReference type="ARBA" id="ARBA00023136"/>
    </source>
</evidence>
<dbReference type="Proteomes" id="UP000260983">
    <property type="component" value="Unassembled WGS sequence"/>
</dbReference>
<feature type="transmembrane region" description="Helical" evidence="6">
    <location>
        <begin position="466"/>
        <end position="488"/>
    </location>
</feature>
<keyword evidence="4 6" id="KW-1133">Transmembrane helix</keyword>
<accession>A0A3E5B4Y7</accession>
<evidence type="ECO:0000256" key="1">
    <source>
        <dbReference type="ARBA" id="ARBA00004651"/>
    </source>
</evidence>
<dbReference type="InterPro" id="IPR050833">
    <property type="entry name" value="Poly_Biosynth_Transport"/>
</dbReference>
<feature type="transmembrane region" description="Helical" evidence="6">
    <location>
        <begin position="378"/>
        <end position="398"/>
    </location>
</feature>
<comment type="caution">
    <text evidence="7">The sequence shown here is derived from an EMBL/GenBank/DDBJ whole genome shotgun (WGS) entry which is preliminary data.</text>
</comment>
<feature type="transmembrane region" description="Helical" evidence="6">
    <location>
        <begin position="46"/>
        <end position="73"/>
    </location>
</feature>